<feature type="compositionally biased region" description="Low complexity" evidence="2">
    <location>
        <begin position="272"/>
        <end position="281"/>
    </location>
</feature>
<dbReference type="GO" id="GO:0016787">
    <property type="term" value="F:hydrolase activity"/>
    <property type="evidence" value="ECO:0007669"/>
    <property type="project" value="UniProtKB-KW"/>
</dbReference>
<proteinExistence type="predicted"/>
<dbReference type="SUPFAM" id="SSF52540">
    <property type="entry name" value="P-loop containing nucleoside triphosphate hydrolases"/>
    <property type="match status" value="1"/>
</dbReference>
<sequence length="302" mass="29505">MVRRAPADVAPGGCLLPPVTRARVVITPPASAVDTCRRLGVDAGDLRRRLDAARGRGGSHAGGGGGDVPPPKVAVFASHTEMLAALSATLTAAGVRHVLLDGATRPASRAAAVDAFQTEPAVRVALLGLRVAGAGLTLTAADVVLFAECPWSAAEVAQAEGRAVRLGRTAPVRVEVAVAVGTGDDALAGVLSRKYAAVAAVVDGAGGGGGGGAAEGGGGGSVLDSFVAAADGGGGRGGGGVGGRRGGPAPSGGGRADGARPPPAPRPPPPVLAARRGAGPADPIEDADAGLPRERKRPRWRR</sequence>
<dbReference type="CDD" id="cd18793">
    <property type="entry name" value="SF2_C_SNF"/>
    <property type="match status" value="1"/>
</dbReference>
<dbReference type="AlphaFoldDB" id="A0A1X6NSS3"/>
<accession>A0A1X6NSS3</accession>
<name>A0A1X6NSS3_PORUM</name>
<dbReference type="Gene3D" id="3.40.50.300">
    <property type="entry name" value="P-loop containing nucleotide triphosphate hydrolases"/>
    <property type="match status" value="1"/>
</dbReference>
<dbReference type="GO" id="GO:0006281">
    <property type="term" value="P:DNA repair"/>
    <property type="evidence" value="ECO:0007669"/>
    <property type="project" value="TreeGrafter"/>
</dbReference>
<protein>
    <recommendedName>
        <fullName evidence="3">Helicase C-terminal domain-containing protein</fullName>
    </recommendedName>
</protein>
<dbReference type="PROSITE" id="PS51194">
    <property type="entry name" value="HELICASE_CTER"/>
    <property type="match status" value="1"/>
</dbReference>
<organism evidence="4 5">
    <name type="scientific">Porphyra umbilicalis</name>
    <name type="common">Purple laver</name>
    <name type="synonym">Red alga</name>
    <dbReference type="NCBI Taxonomy" id="2786"/>
    <lineage>
        <taxon>Eukaryota</taxon>
        <taxon>Rhodophyta</taxon>
        <taxon>Bangiophyceae</taxon>
        <taxon>Bangiales</taxon>
        <taxon>Bangiaceae</taxon>
        <taxon>Porphyra</taxon>
    </lineage>
</organism>
<feature type="domain" description="Helicase C-terminal" evidence="3">
    <location>
        <begin position="45"/>
        <end position="206"/>
    </location>
</feature>
<dbReference type="SMART" id="SM00490">
    <property type="entry name" value="HELICc"/>
    <property type="match status" value="1"/>
</dbReference>
<keyword evidence="1" id="KW-0378">Hydrolase</keyword>
<dbReference type="PANTHER" id="PTHR45766">
    <property type="entry name" value="DNA ANNEALING HELICASE AND ENDONUCLEASE ZRANB3 FAMILY MEMBER"/>
    <property type="match status" value="1"/>
</dbReference>
<evidence type="ECO:0000256" key="2">
    <source>
        <dbReference type="SAM" id="MobiDB-lite"/>
    </source>
</evidence>
<reference evidence="4 5" key="1">
    <citation type="submission" date="2017-03" db="EMBL/GenBank/DDBJ databases">
        <title>WGS assembly of Porphyra umbilicalis.</title>
        <authorList>
            <person name="Brawley S.H."/>
            <person name="Blouin N.A."/>
            <person name="Ficko-Blean E."/>
            <person name="Wheeler G.L."/>
            <person name="Lohr M."/>
            <person name="Goodson H.V."/>
            <person name="Jenkins J.W."/>
            <person name="Blaby-Haas C.E."/>
            <person name="Helliwell K.E."/>
            <person name="Chan C."/>
            <person name="Marriage T."/>
            <person name="Bhattacharya D."/>
            <person name="Klein A.S."/>
            <person name="Badis Y."/>
            <person name="Brodie J."/>
            <person name="Cao Y."/>
            <person name="Collen J."/>
            <person name="Dittami S.M."/>
            <person name="Gachon C.M."/>
            <person name="Green B.R."/>
            <person name="Karpowicz S."/>
            <person name="Kim J.W."/>
            <person name="Kudahl U."/>
            <person name="Lin S."/>
            <person name="Michel G."/>
            <person name="Mittag M."/>
            <person name="Olson B.J."/>
            <person name="Pangilinan J."/>
            <person name="Peng Y."/>
            <person name="Qiu H."/>
            <person name="Shu S."/>
            <person name="Singer J.T."/>
            <person name="Smith A.G."/>
            <person name="Sprecher B.N."/>
            <person name="Wagner V."/>
            <person name="Wang W."/>
            <person name="Wang Z.-Y."/>
            <person name="Yan J."/>
            <person name="Yarish C."/>
            <person name="Zoeuner-Riek S."/>
            <person name="Zhuang Y."/>
            <person name="Zou Y."/>
            <person name="Lindquist E.A."/>
            <person name="Grimwood J."/>
            <person name="Barry K."/>
            <person name="Rokhsar D.S."/>
            <person name="Schmutz J."/>
            <person name="Stiller J.W."/>
            <person name="Grossman A.R."/>
            <person name="Prochnik S.E."/>
        </authorList>
    </citation>
    <scope>NUCLEOTIDE SEQUENCE [LARGE SCALE GENOMIC DNA]</scope>
    <source>
        <strain evidence="4">4086291</strain>
    </source>
</reference>
<dbReference type="Proteomes" id="UP000218209">
    <property type="component" value="Unassembled WGS sequence"/>
</dbReference>
<dbReference type="PANTHER" id="PTHR45766:SF6">
    <property type="entry name" value="SWI_SNF-RELATED MATRIX-ASSOCIATED ACTIN-DEPENDENT REGULATOR OF CHROMATIN SUBFAMILY A-LIKE PROTEIN 1"/>
    <property type="match status" value="1"/>
</dbReference>
<evidence type="ECO:0000313" key="4">
    <source>
        <dbReference type="EMBL" id="OSX71625.1"/>
    </source>
</evidence>
<evidence type="ECO:0000259" key="3">
    <source>
        <dbReference type="PROSITE" id="PS51194"/>
    </source>
</evidence>
<dbReference type="GO" id="GO:0031297">
    <property type="term" value="P:replication fork processing"/>
    <property type="evidence" value="ECO:0007669"/>
    <property type="project" value="TreeGrafter"/>
</dbReference>
<dbReference type="EMBL" id="KV919121">
    <property type="protein sequence ID" value="OSX71625.1"/>
    <property type="molecule type" value="Genomic_DNA"/>
</dbReference>
<feature type="compositionally biased region" description="Gly residues" evidence="2">
    <location>
        <begin position="234"/>
        <end position="256"/>
    </location>
</feature>
<evidence type="ECO:0000256" key="1">
    <source>
        <dbReference type="ARBA" id="ARBA00022801"/>
    </source>
</evidence>
<feature type="compositionally biased region" description="Pro residues" evidence="2">
    <location>
        <begin position="260"/>
        <end position="271"/>
    </location>
</feature>
<dbReference type="Pfam" id="PF00271">
    <property type="entry name" value="Helicase_C"/>
    <property type="match status" value="1"/>
</dbReference>
<dbReference type="GO" id="GO:0043596">
    <property type="term" value="C:nuclear replication fork"/>
    <property type="evidence" value="ECO:0007669"/>
    <property type="project" value="TreeGrafter"/>
</dbReference>
<gene>
    <name evidence="4" type="ORF">BU14_0518s0017</name>
</gene>
<feature type="region of interest" description="Disordered" evidence="2">
    <location>
        <begin position="234"/>
        <end position="302"/>
    </location>
</feature>
<dbReference type="InterPro" id="IPR001650">
    <property type="entry name" value="Helicase_C-like"/>
</dbReference>
<keyword evidence="5" id="KW-1185">Reference proteome</keyword>
<evidence type="ECO:0000313" key="5">
    <source>
        <dbReference type="Proteomes" id="UP000218209"/>
    </source>
</evidence>
<dbReference type="InterPro" id="IPR027417">
    <property type="entry name" value="P-loop_NTPase"/>
</dbReference>
<dbReference type="InterPro" id="IPR049730">
    <property type="entry name" value="SNF2/RAD54-like_C"/>
</dbReference>